<dbReference type="InterPro" id="IPR005467">
    <property type="entry name" value="His_kinase_dom"/>
</dbReference>
<evidence type="ECO:0000256" key="1">
    <source>
        <dbReference type="ARBA" id="ARBA00000085"/>
    </source>
</evidence>
<dbReference type="CDD" id="cd00075">
    <property type="entry name" value="HATPase"/>
    <property type="match status" value="1"/>
</dbReference>
<accession>A0A4R6GN88</accession>
<dbReference type="AlphaFoldDB" id="A0A4R6GN88"/>
<name>A0A4R6GN88_9BACT</name>
<dbReference type="RefSeq" id="WP_133466638.1">
    <property type="nucleotide sequence ID" value="NZ_SNWI01000011.1"/>
</dbReference>
<dbReference type="EMBL" id="SNWI01000011">
    <property type="protein sequence ID" value="TDN96691.1"/>
    <property type="molecule type" value="Genomic_DNA"/>
</dbReference>
<dbReference type="InterPro" id="IPR003594">
    <property type="entry name" value="HATPase_dom"/>
</dbReference>
<dbReference type="Pfam" id="PF02518">
    <property type="entry name" value="HATPase_c"/>
    <property type="match status" value="1"/>
</dbReference>
<gene>
    <name evidence="4" type="ORF">DET52_11161</name>
</gene>
<dbReference type="EC" id="2.7.13.3" evidence="2"/>
<dbReference type="GO" id="GO:0004673">
    <property type="term" value="F:protein histidine kinase activity"/>
    <property type="evidence" value="ECO:0007669"/>
    <property type="project" value="UniProtKB-EC"/>
</dbReference>
<dbReference type="PANTHER" id="PTHR43065">
    <property type="entry name" value="SENSOR HISTIDINE KINASE"/>
    <property type="match status" value="1"/>
</dbReference>
<comment type="catalytic activity">
    <reaction evidence="1">
        <text>ATP + protein L-histidine = ADP + protein N-phospho-L-histidine.</text>
        <dbReference type="EC" id="2.7.13.3"/>
    </reaction>
</comment>
<reference evidence="4 5" key="1">
    <citation type="submission" date="2019-03" db="EMBL/GenBank/DDBJ databases">
        <title>Freshwater and sediment microbial communities from various areas in North America, analyzing microbe dynamics in response to fracking.</title>
        <authorList>
            <person name="Lamendella R."/>
        </authorList>
    </citation>
    <scope>NUCLEOTIDE SEQUENCE [LARGE SCALE GENOMIC DNA]</scope>
    <source>
        <strain evidence="4 5">114D</strain>
    </source>
</reference>
<sequence>MNELALHLLDIAQNSIRANAQLISILIKEAPNEDQLIFKVDDDGHGMTSEQLEKATNPFYTTQTTRKVGLGLPLLKHNAELTGGSFMLHSETNKGTHLEATFGFHHIDRPFLGDIAGTLLILVSNEKQSELIYTHQSPKGEFQFDTREIKQELDGIPLTTPEVRKFLMEMIQGNLEQIQISE</sequence>
<feature type="domain" description="Histidine kinase" evidence="3">
    <location>
        <begin position="1"/>
        <end position="106"/>
    </location>
</feature>
<dbReference type="OrthoDB" id="1046984at2"/>
<protein>
    <recommendedName>
        <fullName evidence="2">histidine kinase</fullName>
        <ecNumber evidence="2">2.7.13.3</ecNumber>
    </recommendedName>
</protein>
<dbReference type="SUPFAM" id="SSF55874">
    <property type="entry name" value="ATPase domain of HSP90 chaperone/DNA topoisomerase II/histidine kinase"/>
    <property type="match status" value="1"/>
</dbReference>
<dbReference type="Proteomes" id="UP000294848">
    <property type="component" value="Unassembled WGS sequence"/>
</dbReference>
<dbReference type="InterPro" id="IPR004358">
    <property type="entry name" value="Sig_transdc_His_kin-like_C"/>
</dbReference>
<dbReference type="SMART" id="SM00387">
    <property type="entry name" value="HATPase_c"/>
    <property type="match status" value="1"/>
</dbReference>
<dbReference type="PRINTS" id="PR00344">
    <property type="entry name" value="BCTRLSENSOR"/>
</dbReference>
<evidence type="ECO:0000259" key="3">
    <source>
        <dbReference type="PROSITE" id="PS50109"/>
    </source>
</evidence>
<keyword evidence="4" id="KW-0808">Transferase</keyword>
<dbReference type="InterPro" id="IPR036890">
    <property type="entry name" value="HATPase_C_sf"/>
</dbReference>
<keyword evidence="4" id="KW-0418">Kinase</keyword>
<comment type="caution">
    <text evidence="4">The sequence shown here is derived from an EMBL/GenBank/DDBJ whole genome shotgun (WGS) entry which is preliminary data.</text>
</comment>
<evidence type="ECO:0000313" key="4">
    <source>
        <dbReference type="EMBL" id="TDN96691.1"/>
    </source>
</evidence>
<dbReference type="Gene3D" id="3.30.565.10">
    <property type="entry name" value="Histidine kinase-like ATPase, C-terminal domain"/>
    <property type="match status" value="1"/>
</dbReference>
<evidence type="ECO:0000313" key="5">
    <source>
        <dbReference type="Proteomes" id="UP000294848"/>
    </source>
</evidence>
<proteinExistence type="predicted"/>
<organism evidence="4 5">
    <name type="scientific">Sunxiuqinia elliptica</name>
    <dbReference type="NCBI Taxonomy" id="655355"/>
    <lineage>
        <taxon>Bacteria</taxon>
        <taxon>Pseudomonadati</taxon>
        <taxon>Bacteroidota</taxon>
        <taxon>Bacteroidia</taxon>
        <taxon>Marinilabiliales</taxon>
        <taxon>Prolixibacteraceae</taxon>
        <taxon>Sunxiuqinia</taxon>
    </lineage>
</organism>
<dbReference type="PROSITE" id="PS50109">
    <property type="entry name" value="HIS_KIN"/>
    <property type="match status" value="1"/>
</dbReference>
<evidence type="ECO:0000256" key="2">
    <source>
        <dbReference type="ARBA" id="ARBA00012438"/>
    </source>
</evidence>